<reference evidence="1" key="1">
    <citation type="submission" date="2021-06" db="EMBL/GenBank/DDBJ databases">
        <authorList>
            <person name="Kallberg Y."/>
            <person name="Tangrot J."/>
            <person name="Rosling A."/>
        </authorList>
    </citation>
    <scope>NUCLEOTIDE SEQUENCE</scope>
    <source>
        <strain evidence="1">IN212</strain>
    </source>
</reference>
<dbReference type="Proteomes" id="UP000789396">
    <property type="component" value="Unassembled WGS sequence"/>
</dbReference>
<evidence type="ECO:0000313" key="1">
    <source>
        <dbReference type="EMBL" id="CAG8449794.1"/>
    </source>
</evidence>
<sequence length="49" mass="5915">MWKFEKKSSLISLLYKPEARIDEIFDIDSSEEENEESVLKIYENQTFQI</sequence>
<name>A0A9N8VG36_9GLOM</name>
<accession>A0A9N8VG36</accession>
<protein>
    <submittedName>
        <fullName evidence="1">4247_t:CDS:1</fullName>
    </submittedName>
</protein>
<dbReference type="AlphaFoldDB" id="A0A9N8VG36"/>
<keyword evidence="2" id="KW-1185">Reference proteome</keyword>
<evidence type="ECO:0000313" key="2">
    <source>
        <dbReference type="Proteomes" id="UP000789396"/>
    </source>
</evidence>
<gene>
    <name evidence="1" type="ORF">RFULGI_LOCUS169</name>
</gene>
<proteinExistence type="predicted"/>
<comment type="caution">
    <text evidence="1">The sequence shown here is derived from an EMBL/GenBank/DDBJ whole genome shotgun (WGS) entry which is preliminary data.</text>
</comment>
<organism evidence="1 2">
    <name type="scientific">Racocetra fulgida</name>
    <dbReference type="NCBI Taxonomy" id="60492"/>
    <lineage>
        <taxon>Eukaryota</taxon>
        <taxon>Fungi</taxon>
        <taxon>Fungi incertae sedis</taxon>
        <taxon>Mucoromycota</taxon>
        <taxon>Glomeromycotina</taxon>
        <taxon>Glomeromycetes</taxon>
        <taxon>Diversisporales</taxon>
        <taxon>Gigasporaceae</taxon>
        <taxon>Racocetra</taxon>
    </lineage>
</organism>
<dbReference type="EMBL" id="CAJVPZ010000023">
    <property type="protein sequence ID" value="CAG8449794.1"/>
    <property type="molecule type" value="Genomic_DNA"/>
</dbReference>